<comment type="catalytic activity">
    <reaction evidence="5">
        <text>3-hydroxy-2-methylpropanoate + NAD(+) = 2-methyl-3-oxopropanoate + NADH + H(+)</text>
        <dbReference type="Rhea" id="RHEA:17681"/>
        <dbReference type="ChEBI" id="CHEBI:11805"/>
        <dbReference type="ChEBI" id="CHEBI:15378"/>
        <dbReference type="ChEBI" id="CHEBI:57540"/>
        <dbReference type="ChEBI" id="CHEBI:57700"/>
        <dbReference type="ChEBI" id="CHEBI:57945"/>
        <dbReference type="EC" id="1.1.1.31"/>
    </reaction>
</comment>
<feature type="domain" description="3-hydroxyisobutyrate dehydrogenase-like NAD-binding" evidence="7">
    <location>
        <begin position="162"/>
        <end position="288"/>
    </location>
</feature>
<evidence type="ECO:0000256" key="4">
    <source>
        <dbReference type="ARBA" id="ARBA00023027"/>
    </source>
</evidence>
<dbReference type="RefSeq" id="WP_224968500.1">
    <property type="nucleotide sequence ID" value="NZ_BAAAYK010000038.1"/>
</dbReference>
<dbReference type="InterPro" id="IPR008927">
    <property type="entry name" value="6-PGluconate_DH-like_C_sf"/>
</dbReference>
<dbReference type="PROSITE" id="PS00895">
    <property type="entry name" value="3_HYDROXYISOBUT_DH"/>
    <property type="match status" value="1"/>
</dbReference>
<evidence type="ECO:0000256" key="1">
    <source>
        <dbReference type="ARBA" id="ARBA00009080"/>
    </source>
</evidence>
<dbReference type="Gene3D" id="3.40.50.720">
    <property type="entry name" value="NAD(P)-binding Rossmann-like Domain"/>
    <property type="match status" value="1"/>
</dbReference>
<keyword evidence="9" id="KW-1185">Reference proteome</keyword>
<comment type="caution">
    <text evidence="8">The sequence shown here is derived from an EMBL/GenBank/DDBJ whole genome shotgun (WGS) entry which is preliminary data.</text>
</comment>
<name>A0ABP6RWL1_9PSEU</name>
<organism evidence="8 9">
    <name type="scientific">Saccharopolyspora gregorii</name>
    <dbReference type="NCBI Taxonomy" id="33914"/>
    <lineage>
        <taxon>Bacteria</taxon>
        <taxon>Bacillati</taxon>
        <taxon>Actinomycetota</taxon>
        <taxon>Actinomycetes</taxon>
        <taxon>Pseudonocardiales</taxon>
        <taxon>Pseudonocardiaceae</taxon>
        <taxon>Saccharopolyspora</taxon>
    </lineage>
</organism>
<dbReference type="InterPro" id="IPR015815">
    <property type="entry name" value="HIBADH-related"/>
</dbReference>
<dbReference type="Pfam" id="PF03446">
    <property type="entry name" value="NAD_binding_2"/>
    <property type="match status" value="1"/>
</dbReference>
<keyword evidence="2 5" id="KW-0101">Branched-chain amino acid catabolism</keyword>
<reference evidence="9" key="1">
    <citation type="journal article" date="2019" name="Int. J. Syst. Evol. Microbiol.">
        <title>The Global Catalogue of Microorganisms (GCM) 10K type strain sequencing project: providing services to taxonomists for standard genome sequencing and annotation.</title>
        <authorList>
            <consortium name="The Broad Institute Genomics Platform"/>
            <consortium name="The Broad Institute Genome Sequencing Center for Infectious Disease"/>
            <person name="Wu L."/>
            <person name="Ma J."/>
        </authorList>
    </citation>
    <scope>NUCLEOTIDE SEQUENCE [LARGE SCALE GENOMIC DNA]</scope>
    <source>
        <strain evidence="9">JCM 9687</strain>
    </source>
</reference>
<dbReference type="InterPro" id="IPR036291">
    <property type="entry name" value="NAD(P)-bd_dom_sf"/>
</dbReference>
<gene>
    <name evidence="8" type="primary">mmsB</name>
    <name evidence="8" type="ORF">GCM10020366_48600</name>
</gene>
<dbReference type="PANTHER" id="PTHR22981">
    <property type="entry name" value="3-HYDROXYISOBUTYRATE DEHYDROGENASE-RELATED"/>
    <property type="match status" value="1"/>
</dbReference>
<dbReference type="InterPro" id="IPR002204">
    <property type="entry name" value="3-OH-isobutyrate_DH-rel_CS"/>
</dbReference>
<evidence type="ECO:0000256" key="2">
    <source>
        <dbReference type="ARBA" id="ARBA00022456"/>
    </source>
</evidence>
<evidence type="ECO:0000256" key="3">
    <source>
        <dbReference type="ARBA" id="ARBA00023002"/>
    </source>
</evidence>
<sequence length="310" mass="31423">MAVIGFIGLGHMGGPMSANLVAAGHVVRGFDLAPAALEAARANGVTVVGSAVEAVTGAEAVITMLPGGKHLLDCYEQVLPAVEPGALLVDSSTVDVADARAAHALAGTAGFGSLDAPVSGGTAGAEAGTLTFMVGGAEEHFQRAEPLLAPMARKVIHCGGPGNGQVTKMCNNLVLGASMIAVGEAFVLGERLGLSNQALYDVASISTGQCWALTTNCPVPGLVETSRADHDYEPGFSAALMLKDLKLAESAAEQSGTDAAIGRLATELYQRFNEEGGGGYDFGAIIRSIRERSAAAERAENPSTEVTGTS</sequence>
<comment type="similarity">
    <text evidence="1 5">Belongs to the HIBADH-related family.</text>
</comment>
<keyword evidence="4 5" id="KW-0520">NAD</keyword>
<dbReference type="InterPro" id="IPR029154">
    <property type="entry name" value="HIBADH-like_NADP-bd"/>
</dbReference>
<dbReference type="Proteomes" id="UP001500483">
    <property type="component" value="Unassembled WGS sequence"/>
</dbReference>
<dbReference type="PIRSF" id="PIRSF000103">
    <property type="entry name" value="HIBADH"/>
    <property type="match status" value="1"/>
</dbReference>
<evidence type="ECO:0000259" key="7">
    <source>
        <dbReference type="Pfam" id="PF14833"/>
    </source>
</evidence>
<dbReference type="SUPFAM" id="SSF51735">
    <property type="entry name" value="NAD(P)-binding Rossmann-fold domains"/>
    <property type="match status" value="1"/>
</dbReference>
<feature type="domain" description="6-phosphogluconate dehydrogenase NADP-binding" evidence="6">
    <location>
        <begin position="4"/>
        <end position="159"/>
    </location>
</feature>
<proteinExistence type="inferred from homology"/>
<evidence type="ECO:0000313" key="9">
    <source>
        <dbReference type="Proteomes" id="UP001500483"/>
    </source>
</evidence>
<evidence type="ECO:0000256" key="5">
    <source>
        <dbReference type="RuleBase" id="RU910714"/>
    </source>
</evidence>
<dbReference type="InterPro" id="IPR013328">
    <property type="entry name" value="6PGD_dom2"/>
</dbReference>
<evidence type="ECO:0000259" key="6">
    <source>
        <dbReference type="Pfam" id="PF03446"/>
    </source>
</evidence>
<dbReference type="EMBL" id="BAAAYK010000038">
    <property type="protein sequence ID" value="GAA3362083.1"/>
    <property type="molecule type" value="Genomic_DNA"/>
</dbReference>
<accession>A0ABP6RWL1</accession>
<dbReference type="NCBIfam" id="TIGR01692">
    <property type="entry name" value="HIBADH"/>
    <property type="match status" value="1"/>
</dbReference>
<dbReference type="EC" id="1.1.1.31" evidence="5"/>
<dbReference type="SUPFAM" id="SSF48179">
    <property type="entry name" value="6-phosphogluconate dehydrogenase C-terminal domain-like"/>
    <property type="match status" value="1"/>
</dbReference>
<dbReference type="InterPro" id="IPR006115">
    <property type="entry name" value="6PGDH_NADP-bd"/>
</dbReference>
<comment type="pathway">
    <text evidence="5">Amino-acid degradation; L-valine degradation.</text>
</comment>
<evidence type="ECO:0000313" key="8">
    <source>
        <dbReference type="EMBL" id="GAA3362083.1"/>
    </source>
</evidence>
<dbReference type="InterPro" id="IPR011548">
    <property type="entry name" value="HIBADH"/>
</dbReference>
<dbReference type="PANTHER" id="PTHR22981:SF7">
    <property type="entry name" value="3-HYDROXYISOBUTYRATE DEHYDROGENASE, MITOCHONDRIAL"/>
    <property type="match status" value="1"/>
</dbReference>
<protein>
    <recommendedName>
        <fullName evidence="5">3-hydroxyisobutyrate dehydrogenase</fullName>
        <shortName evidence="5">HIBADH</shortName>
        <ecNumber evidence="5">1.1.1.31</ecNumber>
    </recommendedName>
</protein>
<dbReference type="Pfam" id="PF14833">
    <property type="entry name" value="NAD_binding_11"/>
    <property type="match status" value="1"/>
</dbReference>
<keyword evidence="3 5" id="KW-0560">Oxidoreductase</keyword>
<dbReference type="Gene3D" id="1.10.1040.10">
    <property type="entry name" value="N-(1-d-carboxylethyl)-l-norvaline Dehydrogenase, domain 2"/>
    <property type="match status" value="1"/>
</dbReference>